<comment type="subcellular location">
    <subcellularLocation>
        <location evidence="1">Membrane</location>
        <topology evidence="1">Multi-pass membrane protein</topology>
    </subcellularLocation>
</comment>
<evidence type="ECO:0000256" key="3">
    <source>
        <dbReference type="ARBA" id="ARBA00022989"/>
    </source>
</evidence>
<accession>A0AAD9CK61</accession>
<feature type="transmembrane region" description="Helical" evidence="6">
    <location>
        <begin position="141"/>
        <end position="162"/>
    </location>
</feature>
<dbReference type="GO" id="GO:0007268">
    <property type="term" value="P:chemical synaptic transmission"/>
    <property type="evidence" value="ECO:0007669"/>
    <property type="project" value="TreeGrafter"/>
</dbReference>
<dbReference type="Proteomes" id="UP001228049">
    <property type="component" value="Unassembled WGS sequence"/>
</dbReference>
<dbReference type="GO" id="GO:0055064">
    <property type="term" value="P:chloride ion homeostasis"/>
    <property type="evidence" value="ECO:0007669"/>
    <property type="project" value="TreeGrafter"/>
</dbReference>
<proteinExistence type="predicted"/>
<keyword evidence="8" id="KW-1185">Reference proteome</keyword>
<dbReference type="GO" id="GO:1990573">
    <property type="term" value="P:potassium ion import across plasma membrane"/>
    <property type="evidence" value="ECO:0007669"/>
    <property type="project" value="TreeGrafter"/>
</dbReference>
<dbReference type="EMBL" id="JASDAP010000006">
    <property type="protein sequence ID" value="KAK1901124.1"/>
    <property type="molecule type" value="Genomic_DNA"/>
</dbReference>
<feature type="region of interest" description="Disordered" evidence="5">
    <location>
        <begin position="112"/>
        <end position="135"/>
    </location>
</feature>
<reference evidence="7" key="1">
    <citation type="submission" date="2023-04" db="EMBL/GenBank/DDBJ databases">
        <title>Chromosome-level genome of Chaenocephalus aceratus.</title>
        <authorList>
            <person name="Park H."/>
        </authorList>
    </citation>
    <scope>NUCLEOTIDE SEQUENCE</scope>
    <source>
        <strain evidence="7">DE</strain>
        <tissue evidence="7">Muscle</tissue>
    </source>
</reference>
<gene>
    <name evidence="7" type="ORF">KUDE01_004095</name>
</gene>
<dbReference type="PANTHER" id="PTHR11827:SF54">
    <property type="entry name" value="SOLUTE CARRIER FAMILY 12 MEMBER 5"/>
    <property type="match status" value="1"/>
</dbReference>
<evidence type="ECO:0000256" key="1">
    <source>
        <dbReference type="ARBA" id="ARBA00004141"/>
    </source>
</evidence>
<evidence type="ECO:0000256" key="2">
    <source>
        <dbReference type="ARBA" id="ARBA00022692"/>
    </source>
</evidence>
<keyword evidence="2 6" id="KW-0812">Transmembrane</keyword>
<comment type="caution">
    <text evidence="7">The sequence shown here is derived from an EMBL/GenBank/DDBJ whole genome shotgun (WGS) entry which is preliminary data.</text>
</comment>
<feature type="non-terminal residue" evidence="7">
    <location>
        <position position="204"/>
    </location>
</feature>
<evidence type="ECO:0000256" key="4">
    <source>
        <dbReference type="ARBA" id="ARBA00023136"/>
    </source>
</evidence>
<name>A0AAD9CK61_DISEL</name>
<dbReference type="PANTHER" id="PTHR11827">
    <property type="entry name" value="SOLUTE CARRIER FAMILY 12, CATION COTRANSPORTERS"/>
    <property type="match status" value="1"/>
</dbReference>
<keyword evidence="4 6" id="KW-0472">Membrane</keyword>
<dbReference type="GO" id="GO:0015379">
    <property type="term" value="F:potassium:chloride symporter activity"/>
    <property type="evidence" value="ECO:0007669"/>
    <property type="project" value="TreeGrafter"/>
</dbReference>
<dbReference type="AlphaFoldDB" id="A0AAD9CK61"/>
<feature type="non-terminal residue" evidence="7">
    <location>
        <position position="1"/>
    </location>
</feature>
<feature type="compositionally biased region" description="Polar residues" evidence="5">
    <location>
        <begin position="58"/>
        <end position="74"/>
    </location>
</feature>
<dbReference type="GO" id="GO:0045202">
    <property type="term" value="C:synapse"/>
    <property type="evidence" value="ECO:0007669"/>
    <property type="project" value="GOC"/>
</dbReference>
<keyword evidence="3 6" id="KW-1133">Transmembrane helix</keyword>
<evidence type="ECO:0000313" key="8">
    <source>
        <dbReference type="Proteomes" id="UP001228049"/>
    </source>
</evidence>
<dbReference type="InterPro" id="IPR004842">
    <property type="entry name" value="SLC12A_fam"/>
</dbReference>
<feature type="region of interest" description="Disordered" evidence="5">
    <location>
        <begin position="48"/>
        <end position="74"/>
    </location>
</feature>
<feature type="transmembrane region" description="Helical" evidence="6">
    <location>
        <begin position="168"/>
        <end position="192"/>
    </location>
</feature>
<evidence type="ECO:0000256" key="6">
    <source>
        <dbReference type="SAM" id="Phobius"/>
    </source>
</evidence>
<protein>
    <submittedName>
        <fullName evidence="7">Solute carrier family 12 member 5</fullName>
    </submittedName>
</protein>
<evidence type="ECO:0000256" key="5">
    <source>
        <dbReference type="SAM" id="MobiDB-lite"/>
    </source>
</evidence>
<sequence length="204" mass="22285">DALASSFNRLRMFFNLPNSVLAVSGAPTSWHMAARRSKEKAQIRQLTQSSLRHRDLQCDSNPKESSPFINSSDAAVEKSQQYDGKNMALFEEEMDTSPMVSSLLSSLANYSNLPQGSKEHEEAENNEAESSRKKPVKAPQLGTLMGVYLPCIQNIFGVILFLRMTWLVGIGGVVGCFVIVFICCSTTMLTAISMSAIATNGVVP</sequence>
<organism evidence="7 8">
    <name type="scientific">Dissostichus eleginoides</name>
    <name type="common">Patagonian toothfish</name>
    <name type="synonym">Dissostichus amissus</name>
    <dbReference type="NCBI Taxonomy" id="100907"/>
    <lineage>
        <taxon>Eukaryota</taxon>
        <taxon>Metazoa</taxon>
        <taxon>Chordata</taxon>
        <taxon>Craniata</taxon>
        <taxon>Vertebrata</taxon>
        <taxon>Euteleostomi</taxon>
        <taxon>Actinopterygii</taxon>
        <taxon>Neopterygii</taxon>
        <taxon>Teleostei</taxon>
        <taxon>Neoteleostei</taxon>
        <taxon>Acanthomorphata</taxon>
        <taxon>Eupercaria</taxon>
        <taxon>Perciformes</taxon>
        <taxon>Notothenioidei</taxon>
        <taxon>Nototheniidae</taxon>
        <taxon>Dissostichus</taxon>
    </lineage>
</organism>
<dbReference type="GO" id="GO:0005886">
    <property type="term" value="C:plasma membrane"/>
    <property type="evidence" value="ECO:0007669"/>
    <property type="project" value="TreeGrafter"/>
</dbReference>
<evidence type="ECO:0000313" key="7">
    <source>
        <dbReference type="EMBL" id="KAK1901124.1"/>
    </source>
</evidence>
<dbReference type="GO" id="GO:0006884">
    <property type="term" value="P:cell volume homeostasis"/>
    <property type="evidence" value="ECO:0007669"/>
    <property type="project" value="TreeGrafter"/>
</dbReference>
<dbReference type="GO" id="GO:0055075">
    <property type="term" value="P:potassium ion homeostasis"/>
    <property type="evidence" value="ECO:0007669"/>
    <property type="project" value="TreeGrafter"/>
</dbReference>